<dbReference type="AlphaFoldDB" id="X0WVF5"/>
<dbReference type="SUPFAM" id="SSF56529">
    <property type="entry name" value="FAH"/>
    <property type="match status" value="1"/>
</dbReference>
<feature type="non-terminal residue" evidence="3">
    <location>
        <position position="1"/>
    </location>
</feature>
<keyword evidence="1" id="KW-0479">Metal-binding</keyword>
<dbReference type="Gene3D" id="3.90.850.10">
    <property type="entry name" value="Fumarylacetoacetase-like, C-terminal domain"/>
    <property type="match status" value="1"/>
</dbReference>
<evidence type="ECO:0000259" key="2">
    <source>
        <dbReference type="Pfam" id="PF01557"/>
    </source>
</evidence>
<reference evidence="3" key="1">
    <citation type="journal article" date="2014" name="Front. Microbiol.">
        <title>High frequency of phylogenetically diverse reductive dehalogenase-homologous genes in deep subseafloor sedimentary metagenomes.</title>
        <authorList>
            <person name="Kawai M."/>
            <person name="Futagami T."/>
            <person name="Toyoda A."/>
            <person name="Takaki Y."/>
            <person name="Nishi S."/>
            <person name="Hori S."/>
            <person name="Arai W."/>
            <person name="Tsubouchi T."/>
            <person name="Morono Y."/>
            <person name="Uchiyama I."/>
            <person name="Ito T."/>
            <person name="Fujiyama A."/>
            <person name="Inagaki F."/>
            <person name="Takami H."/>
        </authorList>
    </citation>
    <scope>NUCLEOTIDE SEQUENCE</scope>
    <source>
        <strain evidence="3">Expedition CK06-06</strain>
    </source>
</reference>
<name>X0WVF5_9ZZZZ</name>
<organism evidence="3">
    <name type="scientific">marine sediment metagenome</name>
    <dbReference type="NCBI Taxonomy" id="412755"/>
    <lineage>
        <taxon>unclassified sequences</taxon>
        <taxon>metagenomes</taxon>
        <taxon>ecological metagenomes</taxon>
    </lineage>
</organism>
<evidence type="ECO:0000313" key="3">
    <source>
        <dbReference type="EMBL" id="GAG16736.1"/>
    </source>
</evidence>
<comment type="caution">
    <text evidence="3">The sequence shown here is derived from an EMBL/GenBank/DDBJ whole genome shotgun (WGS) entry which is preliminary data.</text>
</comment>
<dbReference type="GO" id="GO:0019752">
    <property type="term" value="P:carboxylic acid metabolic process"/>
    <property type="evidence" value="ECO:0007669"/>
    <property type="project" value="UniProtKB-ARBA"/>
</dbReference>
<sequence length="239" mass="25850">LVRFVHPKLGLQVEGNLSGSSIEAAGETFFLEDVRLLPPCVPTKIICVGRNYVDHAKELGNTVPEKPLLFLKPPSAVIGPEDTILLPSSEEVHYEAELAVVIGKRCKDVPAADAANVIIGYTCMNDVSDRVAQRWETNWIRAKAFDTSAPLGPMILTPDEAHEPFHITLRLNGEIKQDGLTSDLYFSIPVLIETISRIMTLEPGDVIATGTPAGVGPLNRGDVVEVAIDGIGILRNPVQ</sequence>
<gene>
    <name evidence="3" type="ORF">S01H1_48748</name>
</gene>
<evidence type="ECO:0000256" key="1">
    <source>
        <dbReference type="ARBA" id="ARBA00022723"/>
    </source>
</evidence>
<dbReference type="GO" id="GO:0018773">
    <property type="term" value="F:acetylpyruvate hydrolase activity"/>
    <property type="evidence" value="ECO:0007669"/>
    <property type="project" value="TreeGrafter"/>
</dbReference>
<dbReference type="PANTHER" id="PTHR11820">
    <property type="entry name" value="ACYLPYRUVASE"/>
    <property type="match status" value="1"/>
</dbReference>
<feature type="domain" description="Fumarylacetoacetase-like C-terminal" evidence="2">
    <location>
        <begin position="44"/>
        <end position="239"/>
    </location>
</feature>
<protein>
    <recommendedName>
        <fullName evidence="2">Fumarylacetoacetase-like C-terminal domain-containing protein</fullName>
    </recommendedName>
</protein>
<accession>X0WVF5</accession>
<dbReference type="GO" id="GO:0046872">
    <property type="term" value="F:metal ion binding"/>
    <property type="evidence" value="ECO:0007669"/>
    <property type="project" value="UniProtKB-KW"/>
</dbReference>
<dbReference type="EMBL" id="BARS01031314">
    <property type="protein sequence ID" value="GAG16736.1"/>
    <property type="molecule type" value="Genomic_DNA"/>
</dbReference>
<dbReference type="GO" id="GO:0016853">
    <property type="term" value="F:isomerase activity"/>
    <property type="evidence" value="ECO:0007669"/>
    <property type="project" value="UniProtKB-ARBA"/>
</dbReference>
<dbReference type="InterPro" id="IPR036663">
    <property type="entry name" value="Fumarylacetoacetase_C_sf"/>
</dbReference>
<dbReference type="Pfam" id="PF01557">
    <property type="entry name" value="FAA_hydrolase"/>
    <property type="match status" value="1"/>
</dbReference>
<dbReference type="PANTHER" id="PTHR11820:SF7">
    <property type="entry name" value="ACYLPYRUVASE FAHD1, MITOCHONDRIAL"/>
    <property type="match status" value="1"/>
</dbReference>
<dbReference type="FunFam" id="3.90.850.10:FF:000002">
    <property type="entry name" value="2-hydroxyhepta-2,4-diene-1,7-dioate isomerase"/>
    <property type="match status" value="1"/>
</dbReference>
<dbReference type="InterPro" id="IPR011234">
    <property type="entry name" value="Fumarylacetoacetase-like_C"/>
</dbReference>
<proteinExistence type="predicted"/>